<organism evidence="1 2">
    <name type="scientific">alpha proteobacterium IMCC14465</name>
    <dbReference type="NCBI Taxonomy" id="1220535"/>
    <lineage>
        <taxon>Bacteria</taxon>
        <taxon>Pseudomonadati</taxon>
        <taxon>Pseudomonadota</taxon>
        <taxon>Alphaproteobacteria</taxon>
        <taxon>PS1 clade</taxon>
    </lineage>
</organism>
<accession>J9DUZ6</accession>
<gene>
    <name evidence="1" type="ORF">IMCC14465_06430</name>
</gene>
<dbReference type="AlphaFoldDB" id="J9DUZ6"/>
<comment type="caution">
    <text evidence="1">The sequence shown here is derived from an EMBL/GenBank/DDBJ whole genome shotgun (WGS) entry which is preliminary data.</text>
</comment>
<dbReference type="EMBL" id="ALYF01000003">
    <property type="protein sequence ID" value="EJW20847.1"/>
    <property type="molecule type" value="Genomic_DNA"/>
</dbReference>
<dbReference type="Proteomes" id="UP000004836">
    <property type="component" value="Unassembled WGS sequence"/>
</dbReference>
<sequence length="37" mass="4367">MDNETCWIFISRPALNRVGRFSFQSNLVIYGYANARR</sequence>
<evidence type="ECO:0000313" key="1">
    <source>
        <dbReference type="EMBL" id="EJW20847.1"/>
    </source>
</evidence>
<dbReference type="STRING" id="1220535.IMCC14465_06430"/>
<protein>
    <submittedName>
        <fullName evidence="1">Uncharacterized protein</fullName>
    </submittedName>
</protein>
<reference evidence="1 2" key="1">
    <citation type="journal article" date="2012" name="J. Bacteriol.">
        <title>Genome Sequence of Strain IMCC14465, Isolated from the East Sea, Belonging to the PS1 Clade of Alphaproteobacteria.</title>
        <authorList>
            <person name="Yang S.J."/>
            <person name="Kang I."/>
            <person name="Cho J.C."/>
        </authorList>
    </citation>
    <scope>NUCLEOTIDE SEQUENCE [LARGE SCALE GENOMIC DNA]</scope>
    <source>
        <strain evidence="1 2">IMCC14465</strain>
    </source>
</reference>
<name>J9DUZ6_9PROT</name>
<proteinExistence type="predicted"/>
<evidence type="ECO:0000313" key="2">
    <source>
        <dbReference type="Proteomes" id="UP000004836"/>
    </source>
</evidence>
<keyword evidence="2" id="KW-1185">Reference proteome</keyword>